<dbReference type="SUPFAM" id="SSF46785">
    <property type="entry name" value="Winged helix' DNA-binding domain"/>
    <property type="match status" value="1"/>
</dbReference>
<protein>
    <submittedName>
        <fullName evidence="5">GntR family frlABCD operon transcriptional regulator</fullName>
    </submittedName>
</protein>
<dbReference type="RefSeq" id="WP_183986676.1">
    <property type="nucleotide sequence ID" value="NZ_JACHHG010000005.1"/>
</dbReference>
<evidence type="ECO:0000256" key="1">
    <source>
        <dbReference type="ARBA" id="ARBA00023015"/>
    </source>
</evidence>
<proteinExistence type="predicted"/>
<evidence type="ECO:0000313" key="6">
    <source>
        <dbReference type="Proteomes" id="UP000569951"/>
    </source>
</evidence>
<dbReference type="GO" id="GO:0003677">
    <property type="term" value="F:DNA binding"/>
    <property type="evidence" value="ECO:0007669"/>
    <property type="project" value="UniProtKB-KW"/>
</dbReference>
<dbReference type="PANTHER" id="PTHR44846">
    <property type="entry name" value="MANNOSYL-D-GLYCERATE TRANSPORT/METABOLISM SYSTEM REPRESSOR MNGR-RELATED"/>
    <property type="match status" value="1"/>
</dbReference>
<keyword evidence="3" id="KW-0804">Transcription</keyword>
<evidence type="ECO:0000256" key="2">
    <source>
        <dbReference type="ARBA" id="ARBA00023125"/>
    </source>
</evidence>
<dbReference type="Proteomes" id="UP000569951">
    <property type="component" value="Unassembled WGS sequence"/>
</dbReference>
<dbReference type="PANTHER" id="PTHR44846:SF1">
    <property type="entry name" value="MANNOSYL-D-GLYCERATE TRANSPORT_METABOLISM SYSTEM REPRESSOR MNGR-RELATED"/>
    <property type="match status" value="1"/>
</dbReference>
<dbReference type="InterPro" id="IPR011663">
    <property type="entry name" value="UTRA"/>
</dbReference>
<dbReference type="SUPFAM" id="SSF64288">
    <property type="entry name" value="Chorismate lyase-like"/>
    <property type="match status" value="1"/>
</dbReference>
<dbReference type="AlphaFoldDB" id="A0A841HZJ0"/>
<dbReference type="InterPro" id="IPR050679">
    <property type="entry name" value="Bact_HTH_transcr_reg"/>
</dbReference>
<name>A0A841HZJ0_9DEIO</name>
<dbReference type="Gene3D" id="3.40.1410.10">
    <property type="entry name" value="Chorismate lyase-like"/>
    <property type="match status" value="1"/>
</dbReference>
<keyword evidence="6" id="KW-1185">Reference proteome</keyword>
<accession>A0A841HZJ0</accession>
<dbReference type="CDD" id="cd07377">
    <property type="entry name" value="WHTH_GntR"/>
    <property type="match status" value="1"/>
</dbReference>
<keyword evidence="1" id="KW-0805">Transcription regulation</keyword>
<dbReference type="EMBL" id="JACHHG010000005">
    <property type="protein sequence ID" value="MBB6098363.1"/>
    <property type="molecule type" value="Genomic_DNA"/>
</dbReference>
<dbReference type="SMART" id="SM00866">
    <property type="entry name" value="UTRA"/>
    <property type="match status" value="1"/>
</dbReference>
<dbReference type="Gene3D" id="1.10.10.10">
    <property type="entry name" value="Winged helix-like DNA-binding domain superfamily/Winged helix DNA-binding domain"/>
    <property type="match status" value="1"/>
</dbReference>
<dbReference type="GO" id="GO:0045892">
    <property type="term" value="P:negative regulation of DNA-templated transcription"/>
    <property type="evidence" value="ECO:0007669"/>
    <property type="project" value="TreeGrafter"/>
</dbReference>
<keyword evidence="2" id="KW-0238">DNA-binding</keyword>
<dbReference type="PRINTS" id="PR00035">
    <property type="entry name" value="HTHGNTR"/>
</dbReference>
<dbReference type="InterPro" id="IPR036388">
    <property type="entry name" value="WH-like_DNA-bd_sf"/>
</dbReference>
<dbReference type="Pfam" id="PF00392">
    <property type="entry name" value="GntR"/>
    <property type="match status" value="1"/>
</dbReference>
<dbReference type="InterPro" id="IPR000524">
    <property type="entry name" value="Tscrpt_reg_HTH_GntR"/>
</dbReference>
<organism evidence="5 6">
    <name type="scientific">Deinobacterium chartae</name>
    <dbReference type="NCBI Taxonomy" id="521158"/>
    <lineage>
        <taxon>Bacteria</taxon>
        <taxon>Thermotogati</taxon>
        <taxon>Deinococcota</taxon>
        <taxon>Deinococci</taxon>
        <taxon>Deinococcales</taxon>
        <taxon>Deinococcaceae</taxon>
        <taxon>Deinobacterium</taxon>
    </lineage>
</organism>
<dbReference type="SMART" id="SM00345">
    <property type="entry name" value="HTH_GNTR"/>
    <property type="match status" value="1"/>
</dbReference>
<feature type="domain" description="HTH gntR-type" evidence="4">
    <location>
        <begin position="9"/>
        <end position="77"/>
    </location>
</feature>
<gene>
    <name evidence="5" type="ORF">HNR42_001788</name>
</gene>
<comment type="caution">
    <text evidence="5">The sequence shown here is derived from an EMBL/GenBank/DDBJ whole genome shotgun (WGS) entry which is preliminary data.</text>
</comment>
<evidence type="ECO:0000256" key="3">
    <source>
        <dbReference type="ARBA" id="ARBA00023163"/>
    </source>
</evidence>
<dbReference type="GO" id="GO:0003700">
    <property type="term" value="F:DNA-binding transcription factor activity"/>
    <property type="evidence" value="ECO:0007669"/>
    <property type="project" value="InterPro"/>
</dbReference>
<sequence length="240" mass="27609">MGLHRNNQNPLYLQLKQVIKTDILKGRYRPGDMLPPEPQLCREYEVSRITVRRAISELEDEGILEKKQGKGTFVRFARMEQQLVSLDGFTETLRRQGYEPHSQVLERAVVTADHRTQQGLKLGRHARVLRVTRLLSSGSTPLTIDTSFYSLDRFPDLASQLQPDVSTYELLRRHYGVEPRHADRIVTVTLATASEMERLSCNINEPLFHIEKLVFDAERNPIHRSILVTPASRVSFTLSY</sequence>
<dbReference type="PROSITE" id="PS50949">
    <property type="entry name" value="HTH_GNTR"/>
    <property type="match status" value="1"/>
</dbReference>
<evidence type="ECO:0000259" key="4">
    <source>
        <dbReference type="PROSITE" id="PS50949"/>
    </source>
</evidence>
<dbReference type="InterPro" id="IPR028978">
    <property type="entry name" value="Chorismate_lyase_/UTRA_dom_sf"/>
</dbReference>
<reference evidence="5 6" key="1">
    <citation type="submission" date="2020-08" db="EMBL/GenBank/DDBJ databases">
        <title>Genomic Encyclopedia of Type Strains, Phase IV (KMG-IV): sequencing the most valuable type-strain genomes for metagenomic binning, comparative biology and taxonomic classification.</title>
        <authorList>
            <person name="Goeker M."/>
        </authorList>
    </citation>
    <scope>NUCLEOTIDE SEQUENCE [LARGE SCALE GENOMIC DNA]</scope>
    <source>
        <strain evidence="5 6">DSM 21458</strain>
    </source>
</reference>
<dbReference type="InterPro" id="IPR036390">
    <property type="entry name" value="WH_DNA-bd_sf"/>
</dbReference>
<dbReference type="Pfam" id="PF07702">
    <property type="entry name" value="UTRA"/>
    <property type="match status" value="1"/>
</dbReference>
<evidence type="ECO:0000313" key="5">
    <source>
        <dbReference type="EMBL" id="MBB6098363.1"/>
    </source>
</evidence>
<dbReference type="FunFam" id="1.10.10.10:FF:000079">
    <property type="entry name" value="GntR family transcriptional regulator"/>
    <property type="match status" value="1"/>
</dbReference>